<dbReference type="RefSeq" id="WP_121533494.1">
    <property type="nucleotide sequence ID" value="NZ_RCHI01000008.1"/>
</dbReference>
<gene>
    <name evidence="1" type="ORF">DYS74_10260</name>
</gene>
<sequence>MSEDRLIRMANQIATFFEVQPGDGAAAVAAHLNENWSVPMRAGLAAQIAAGAGGVHPLVAAALPLIRTARVPVAG</sequence>
<dbReference type="InterPro" id="IPR021074">
    <property type="entry name" value="Formate_DH_dsu"/>
</dbReference>
<dbReference type="AlphaFoldDB" id="A0A421BNP2"/>
<protein>
    <submittedName>
        <fullName evidence="1">Formate dehydrogenase</fullName>
    </submittedName>
</protein>
<dbReference type="Pfam" id="PF11390">
    <property type="entry name" value="FdsD"/>
    <property type="match status" value="1"/>
</dbReference>
<evidence type="ECO:0000313" key="2">
    <source>
        <dbReference type="Proteomes" id="UP000279673"/>
    </source>
</evidence>
<reference evidence="1 2" key="1">
    <citation type="submission" date="2018-10" db="EMBL/GenBank/DDBJ databases">
        <title>Rhodobacter sp . BO-81.</title>
        <authorList>
            <person name="Im W.T."/>
        </authorList>
    </citation>
    <scope>NUCLEOTIDE SEQUENCE [LARGE SCALE GENOMIC DNA]</scope>
    <source>
        <strain evidence="1 2">BO-81</strain>
    </source>
</reference>
<keyword evidence="2" id="KW-1185">Reference proteome</keyword>
<dbReference type="EMBL" id="RCHI01000008">
    <property type="protein sequence ID" value="RLL64703.1"/>
    <property type="molecule type" value="Genomic_DNA"/>
</dbReference>
<proteinExistence type="predicted"/>
<dbReference type="Proteomes" id="UP000279673">
    <property type="component" value="Unassembled WGS sequence"/>
</dbReference>
<evidence type="ECO:0000313" key="1">
    <source>
        <dbReference type="EMBL" id="RLL64703.1"/>
    </source>
</evidence>
<comment type="caution">
    <text evidence="1">The sequence shown here is derived from an EMBL/GenBank/DDBJ whole genome shotgun (WGS) entry which is preliminary data.</text>
</comment>
<organism evidence="1 2">
    <name type="scientific">Paenirhodobacter hankyongi</name>
    <dbReference type="NCBI Taxonomy" id="2294033"/>
    <lineage>
        <taxon>Bacteria</taxon>
        <taxon>Pseudomonadati</taxon>
        <taxon>Pseudomonadota</taxon>
        <taxon>Alphaproteobacteria</taxon>
        <taxon>Rhodobacterales</taxon>
        <taxon>Rhodobacter group</taxon>
        <taxon>Paenirhodobacter</taxon>
    </lineage>
</organism>
<accession>A0A421BNP2</accession>
<name>A0A421BNP2_9RHOB</name>